<keyword evidence="4 5" id="KW-0732">Signal</keyword>
<dbReference type="InterPro" id="IPR039424">
    <property type="entry name" value="SBP_5"/>
</dbReference>
<evidence type="ECO:0000313" key="8">
    <source>
        <dbReference type="Proteomes" id="UP001225134"/>
    </source>
</evidence>
<dbReference type="InterPro" id="IPR000914">
    <property type="entry name" value="SBP_5_dom"/>
</dbReference>
<dbReference type="InterPro" id="IPR030678">
    <property type="entry name" value="Peptide/Ni-bd"/>
</dbReference>
<dbReference type="SUPFAM" id="SSF53850">
    <property type="entry name" value="Periplasmic binding protein-like II"/>
    <property type="match status" value="1"/>
</dbReference>
<protein>
    <submittedName>
        <fullName evidence="7">Peptide ABC transporter substrate-binding protein</fullName>
    </submittedName>
</protein>
<accession>A0ABT7HIE1</accession>
<dbReference type="PANTHER" id="PTHR30290:SF10">
    <property type="entry name" value="PERIPLASMIC OLIGOPEPTIDE-BINDING PROTEIN-RELATED"/>
    <property type="match status" value="1"/>
</dbReference>
<feature type="chain" id="PRO_5047295715" evidence="5">
    <location>
        <begin position="20"/>
        <end position="530"/>
    </location>
</feature>
<evidence type="ECO:0000313" key="7">
    <source>
        <dbReference type="EMBL" id="MDK9580281.1"/>
    </source>
</evidence>
<comment type="subcellular location">
    <subcellularLocation>
        <location evidence="1">Cell envelope</location>
    </subcellularLocation>
</comment>
<reference evidence="7 8" key="1">
    <citation type="submission" date="2023-06" db="EMBL/GenBank/DDBJ databases">
        <title>Antibody response to the Sneathia vaginalis cytopathogenic toxin A during pregnancy.</title>
        <authorList>
            <person name="Mccoy Z.T."/>
            <person name="Serrano M.G."/>
            <person name="Spaine K."/>
            <person name="Edwards D.J."/>
            <person name="Buck G.A."/>
            <person name="Jefferson K."/>
        </authorList>
    </citation>
    <scope>NUCLEOTIDE SEQUENCE [LARGE SCALE GENOMIC DNA]</scope>
    <source>
        <strain evidence="7 8">CCUG 42621</strain>
    </source>
</reference>
<dbReference type="Proteomes" id="UP001225134">
    <property type="component" value="Unassembled WGS sequence"/>
</dbReference>
<comment type="caution">
    <text evidence="7">The sequence shown here is derived from an EMBL/GenBank/DDBJ whole genome shotgun (WGS) entry which is preliminary data.</text>
</comment>
<organism evidence="7 8">
    <name type="scientific">Sneathia sanguinegens</name>
    <dbReference type="NCBI Taxonomy" id="40543"/>
    <lineage>
        <taxon>Bacteria</taxon>
        <taxon>Fusobacteriati</taxon>
        <taxon>Fusobacteriota</taxon>
        <taxon>Fusobacteriia</taxon>
        <taxon>Fusobacteriales</taxon>
        <taxon>Leptotrichiaceae</taxon>
        <taxon>Sneathia</taxon>
    </lineage>
</organism>
<dbReference type="Gene3D" id="3.40.190.10">
    <property type="entry name" value="Periplasmic binding protein-like II"/>
    <property type="match status" value="1"/>
</dbReference>
<evidence type="ECO:0000256" key="2">
    <source>
        <dbReference type="ARBA" id="ARBA00005695"/>
    </source>
</evidence>
<dbReference type="Gene3D" id="3.90.76.10">
    <property type="entry name" value="Dipeptide-binding Protein, Domain 1"/>
    <property type="match status" value="1"/>
</dbReference>
<dbReference type="PROSITE" id="PS01040">
    <property type="entry name" value="SBP_BACTERIAL_5"/>
    <property type="match status" value="1"/>
</dbReference>
<keyword evidence="3" id="KW-0813">Transport</keyword>
<evidence type="ECO:0000256" key="3">
    <source>
        <dbReference type="ARBA" id="ARBA00022448"/>
    </source>
</evidence>
<evidence type="ECO:0000256" key="4">
    <source>
        <dbReference type="ARBA" id="ARBA00022729"/>
    </source>
</evidence>
<evidence type="ECO:0000259" key="6">
    <source>
        <dbReference type="Pfam" id="PF00496"/>
    </source>
</evidence>
<evidence type="ECO:0000256" key="1">
    <source>
        <dbReference type="ARBA" id="ARBA00004196"/>
    </source>
</evidence>
<gene>
    <name evidence="7" type="ORF">QQA45_01945</name>
</gene>
<feature type="domain" description="Solute-binding protein family 5" evidence="6">
    <location>
        <begin position="69"/>
        <end position="454"/>
    </location>
</feature>
<dbReference type="RefSeq" id="WP_285152655.1">
    <property type="nucleotide sequence ID" value="NZ_JASSPP010000002.1"/>
</dbReference>
<keyword evidence="8" id="KW-1185">Reference proteome</keyword>
<dbReference type="Pfam" id="PF00496">
    <property type="entry name" value="SBP_bac_5"/>
    <property type="match status" value="1"/>
</dbReference>
<dbReference type="CDD" id="cd08504">
    <property type="entry name" value="PBP2_OppA"/>
    <property type="match status" value="1"/>
</dbReference>
<dbReference type="PIRSF" id="PIRSF002741">
    <property type="entry name" value="MppA"/>
    <property type="match status" value="1"/>
</dbReference>
<dbReference type="EMBL" id="JASSPP010000002">
    <property type="protein sequence ID" value="MDK9580281.1"/>
    <property type="molecule type" value="Genomic_DNA"/>
</dbReference>
<proteinExistence type="inferred from homology"/>
<comment type="similarity">
    <text evidence="2">Belongs to the bacterial solute-binding protein 5 family.</text>
</comment>
<dbReference type="Gene3D" id="3.10.105.10">
    <property type="entry name" value="Dipeptide-binding Protein, Domain 3"/>
    <property type="match status" value="1"/>
</dbReference>
<sequence>MIKKFLLSMFLFITLFSCGSSTSTGKVLNYRLPEEGKSLDPQLLTDHTGCNIHQLLSEGLTKLDMETKQPKPGLAEKYEVSSDGLTWTFHLRDNLKWSNGDKLTANDFKYAWLRALDPKTASEYAFILFPIKNAEKFNDGKCSKDEVGINVLDDKTLEVKLENVTPYFPSLTAFVTYLPANEKFVEEKGEKYALEPEDILSSGPFILKKWTHNSEMYLEKNPNYYAKDKISLDGIKIKFIMDNAAALNAFKNDEIDFTNISSEQYDEFKDDKRLKVLPQAQMYFLMYNFQNKVLTNLKIRKAFDLALNKDDINKSAFNSLNSVIYNFTPHKVGMPGNKTTDFGSEVGDIIEKYNADKAKELFKEGMKELGLTEFPKLSIIVNDMDNNKKVAENIQEQLRTNLGIEFDIQVMTYKERLSRQTSGDFDIALTRWGADYQDAMTFLDLFMTKNGNNNGKYSNPEYDKYVQLAKAEPDKAKRFEYLKKVEEIIANDVPITVLYQVNKYYVVNDRISNYAFSPVNSDMFAETVIK</sequence>
<name>A0ABT7HIE1_9FUSO</name>
<feature type="signal peptide" evidence="5">
    <location>
        <begin position="1"/>
        <end position="19"/>
    </location>
</feature>
<dbReference type="PROSITE" id="PS51257">
    <property type="entry name" value="PROKAR_LIPOPROTEIN"/>
    <property type="match status" value="1"/>
</dbReference>
<dbReference type="InterPro" id="IPR023765">
    <property type="entry name" value="SBP_5_CS"/>
</dbReference>
<evidence type="ECO:0000256" key="5">
    <source>
        <dbReference type="SAM" id="SignalP"/>
    </source>
</evidence>
<dbReference type="PANTHER" id="PTHR30290">
    <property type="entry name" value="PERIPLASMIC BINDING COMPONENT OF ABC TRANSPORTER"/>
    <property type="match status" value="1"/>
</dbReference>